<dbReference type="KEGG" id="vg:5470359"/>
<gene>
    <name evidence="1" type="primary">Z344R</name>
    <name evidence="1" type="ORF">ATCV1_Z344R</name>
</gene>
<evidence type="ECO:0000313" key="2">
    <source>
        <dbReference type="Proteomes" id="UP000202420"/>
    </source>
</evidence>
<dbReference type="RefSeq" id="YP_001426825.1">
    <property type="nucleotide sequence ID" value="NC_008724.1"/>
</dbReference>
<sequence length="96" mass="10785">MFPPRTIRVSGNGHVFRTPARGTRRRTRKVVRVTNLSPMSIDLMEAFNARGAGLSAMLAVFFVGRLVIDAAEYSIRVEKEKKPDSYDSHDSDDDDD</sequence>
<organism evidence="1 2">
    <name type="scientific">Chlorovirus heliozoae</name>
    <dbReference type="NCBI Taxonomy" id="322019"/>
    <lineage>
        <taxon>Viruses</taxon>
        <taxon>Varidnaviria</taxon>
        <taxon>Bamfordvirae</taxon>
        <taxon>Nucleocytoviricota</taxon>
        <taxon>Megaviricetes</taxon>
        <taxon>Algavirales</taxon>
        <taxon>Phycodnaviridae</taxon>
        <taxon>Chlorovirus</taxon>
    </lineage>
</organism>
<accession>A7K8V4</accession>
<evidence type="ECO:0000313" key="1">
    <source>
        <dbReference type="EMBL" id="ABT16478.1"/>
    </source>
</evidence>
<protein>
    <submittedName>
        <fullName evidence="1">Uncharacterized protein Z344R</fullName>
    </submittedName>
</protein>
<reference evidence="1 2" key="1">
    <citation type="submission" date="2006-09" db="EMBL/GenBank/DDBJ databases">
        <title>Sequence and annotation of the 288-kb ATCV-1 virus that infects an endosymbiotic Chlorella strain of the heliozoon Acanthocystis turfacea.</title>
        <authorList>
            <person name="Fitzgerald L.A."/>
            <person name="Graves M.V."/>
            <person name="Li X."/>
            <person name="Pfitzner A.J.P."/>
            <person name="Hartigan J."/>
            <person name="Van Etten J.L."/>
        </authorList>
    </citation>
    <scope>NUCLEOTIDE SEQUENCE [LARGE SCALE GENOMIC DNA]</scope>
    <source>
        <strain evidence="1 2">ATCV-1</strain>
    </source>
</reference>
<dbReference type="EMBL" id="EF101928">
    <property type="protein sequence ID" value="ABT16478.1"/>
    <property type="molecule type" value="Genomic_DNA"/>
</dbReference>
<dbReference type="Proteomes" id="UP000202420">
    <property type="component" value="Segment"/>
</dbReference>
<proteinExistence type="predicted"/>
<keyword evidence="2" id="KW-1185">Reference proteome</keyword>
<name>A7K8V4_9PHYC</name>
<dbReference type="GeneID" id="5470359"/>